<accession>A0ABY4TKD2</accession>
<name>A0ABY4TKD2_9ACTN</name>
<dbReference type="InterPro" id="IPR013815">
    <property type="entry name" value="ATP_grasp_subdomain_1"/>
</dbReference>
<dbReference type="Pfam" id="PF13549">
    <property type="entry name" value="ATP-grasp_5"/>
    <property type="match status" value="1"/>
</dbReference>
<evidence type="ECO:0000313" key="2">
    <source>
        <dbReference type="Proteomes" id="UP001056383"/>
    </source>
</evidence>
<evidence type="ECO:0000313" key="1">
    <source>
        <dbReference type="EMBL" id="URN18823.1"/>
    </source>
</evidence>
<gene>
    <name evidence="1" type="ORF">MW084_16355</name>
</gene>
<dbReference type="GO" id="GO:0016874">
    <property type="term" value="F:ligase activity"/>
    <property type="evidence" value="ECO:0007669"/>
    <property type="project" value="UniProtKB-KW"/>
</dbReference>
<reference evidence="1" key="1">
    <citation type="submission" date="2022-04" db="EMBL/GenBank/DDBJ databases">
        <title>Systematic whole-genome sequencing reveals an unexpected diversity among actinomycetoma pathogens and provides insights into their antibacterial susceptibilities.</title>
        <authorList>
            <person name="Watson A.K."/>
            <person name="Kepplinger B."/>
            <person name="Bakhiet S.M."/>
            <person name="Mhmoud N.A."/>
            <person name="Chapman J."/>
            <person name="Allenby N."/>
            <person name="Mickiewicz K."/>
            <person name="Goodfellow M."/>
            <person name="Fahal A.H."/>
            <person name="Errington J."/>
        </authorList>
    </citation>
    <scope>NUCLEOTIDE SEQUENCE</scope>
    <source>
        <strain evidence="1">SD 504</strain>
    </source>
</reference>
<proteinExistence type="predicted"/>
<protein>
    <submittedName>
        <fullName evidence="1">Acetate--CoA ligase family protein</fullName>
    </submittedName>
</protein>
<dbReference type="Gene3D" id="3.30.470.20">
    <property type="entry name" value="ATP-grasp fold, B domain"/>
    <property type="match status" value="1"/>
</dbReference>
<dbReference type="Proteomes" id="UP001056383">
    <property type="component" value="Chromosome"/>
</dbReference>
<dbReference type="PANTHER" id="PTHR42793:SF1">
    <property type="entry name" value="PEPTIDYL-LYSINE N-ACETYLTRANSFERASE PATZ"/>
    <property type="match status" value="1"/>
</dbReference>
<dbReference type="PANTHER" id="PTHR42793">
    <property type="entry name" value="COA BINDING DOMAIN CONTAINING PROTEIN"/>
    <property type="match status" value="1"/>
</dbReference>
<organism evidence="1 2">
    <name type="scientific">Streptomyces sudanensis</name>
    <dbReference type="NCBI Taxonomy" id="436397"/>
    <lineage>
        <taxon>Bacteria</taxon>
        <taxon>Bacillati</taxon>
        <taxon>Actinomycetota</taxon>
        <taxon>Actinomycetes</taxon>
        <taxon>Kitasatosporales</taxon>
        <taxon>Streptomycetaceae</taxon>
        <taxon>Streptomyces</taxon>
    </lineage>
</organism>
<keyword evidence="2" id="KW-1185">Reference proteome</keyword>
<dbReference type="SUPFAM" id="SSF56059">
    <property type="entry name" value="Glutathione synthetase ATP-binding domain-like"/>
    <property type="match status" value="1"/>
</dbReference>
<dbReference type="EMBL" id="CP095474">
    <property type="protein sequence ID" value="URN18823.1"/>
    <property type="molecule type" value="Genomic_DNA"/>
</dbReference>
<dbReference type="Gene3D" id="3.30.1490.20">
    <property type="entry name" value="ATP-grasp fold, A domain"/>
    <property type="match status" value="1"/>
</dbReference>
<sequence length="256" mass="26849">MPEYEDIDESGAAALIRRLLDTAGPGEHDTVLAPGAVHDLLGHYGIAVRPALPAPDSDTAARAAARLGYPVALKTTAPHLRHRPDLGGVRLDLATEEQLRTAYAELTEALGGPAELRPVVQAMAPRGVDTVVRAAIDPAVGAVLSFGLAGAPSELLGDMAHRLVPATERDVAQQIRSLRTAPLLFGWRGSAPVDTAALEELLLRVSRLVDDHPEVVSVALEPVVVAPRGLAVLGAAVRLAPPPARTDLGPRRLPSY</sequence>
<keyword evidence="1" id="KW-0436">Ligase</keyword>